<reference evidence="2 3" key="1">
    <citation type="submission" date="2017-01" db="EMBL/GenBank/DDBJ databases">
        <authorList>
            <person name="Mah S.A."/>
            <person name="Swanson W.J."/>
            <person name="Moy G.W."/>
            <person name="Vacquier V.D."/>
        </authorList>
    </citation>
    <scope>NUCLEOTIDE SEQUENCE [LARGE SCALE GENOMIC DNA]</scope>
    <source>
        <strain evidence="2 3">DSM 22694</strain>
    </source>
</reference>
<gene>
    <name evidence="2" type="ORF">RS694_06995</name>
</gene>
<evidence type="ECO:0000313" key="2">
    <source>
        <dbReference type="EMBL" id="APW42310.1"/>
    </source>
</evidence>
<dbReference type="AlphaFoldDB" id="A0A1P8K8K0"/>
<organism evidence="2 3">
    <name type="scientific">Rhodoferax saidenbachensis</name>
    <dbReference type="NCBI Taxonomy" id="1484693"/>
    <lineage>
        <taxon>Bacteria</taxon>
        <taxon>Pseudomonadati</taxon>
        <taxon>Pseudomonadota</taxon>
        <taxon>Betaproteobacteria</taxon>
        <taxon>Burkholderiales</taxon>
        <taxon>Comamonadaceae</taxon>
        <taxon>Rhodoferax</taxon>
    </lineage>
</organism>
<name>A0A1P8K8K0_9BURK</name>
<feature type="chain" id="PRO_5010173413" evidence="1">
    <location>
        <begin position="24"/>
        <end position="415"/>
    </location>
</feature>
<evidence type="ECO:0000256" key="1">
    <source>
        <dbReference type="SAM" id="SignalP"/>
    </source>
</evidence>
<evidence type="ECO:0000313" key="3">
    <source>
        <dbReference type="Proteomes" id="UP000186110"/>
    </source>
</evidence>
<proteinExistence type="predicted"/>
<feature type="signal peptide" evidence="1">
    <location>
        <begin position="1"/>
        <end position="23"/>
    </location>
</feature>
<dbReference type="KEGG" id="rsb:RS694_06995"/>
<dbReference type="EMBL" id="CP019239">
    <property type="protein sequence ID" value="APW42310.1"/>
    <property type="molecule type" value="Genomic_DNA"/>
</dbReference>
<accession>A0A1P8K8K0</accession>
<protein>
    <submittedName>
        <fullName evidence="2">Uncharacterized protein</fullName>
    </submittedName>
</protein>
<dbReference type="Proteomes" id="UP000186110">
    <property type="component" value="Chromosome"/>
</dbReference>
<dbReference type="STRING" id="1484693.RS694_06995"/>
<sequence>MTMSHRVRLLSVLIALITQSVLAEDKLPVVYQSQLAGKDIVLTFSKLESFGDDGESKPQIKARYFYRHIGKTIPLVLQSDGKLVECIETFNDLDCSKPTGFWQVDLPQENQPPERVSAKWQANAQSKLSPVELRLTTGQQSLNLGAWQTLLGSGPTKLVGIKEMNGVTAGFLMDTRSGAKVPQLVSGLAQDVMQAFNAQFKLELLGLAAARLENHSLDGREYDNSSIHYVSKKILTLGGGSGGYYGGAHSVDGYGSSTLDIETGKSVDVRTTFFKHLSAKDVSPFISKHGFITIPGKFLKRKQTIESLTLLELSRFPASKTPSAKEQATGDQTRADCFEEWKNGLLYSMDDGLPDLDAHKWGDRIGFSFEFMPTRTGLAIYTNDTAEANRGCRGVMFVIPWKKVQRYIVMPLDDE</sequence>
<keyword evidence="1" id="KW-0732">Signal</keyword>
<keyword evidence="3" id="KW-1185">Reference proteome</keyword>
<dbReference type="RefSeq" id="WP_029705916.1">
    <property type="nucleotide sequence ID" value="NZ_CP019239.1"/>
</dbReference>